<dbReference type="Gene3D" id="1.10.1660.10">
    <property type="match status" value="1"/>
</dbReference>
<evidence type="ECO:0000313" key="4">
    <source>
        <dbReference type="Proteomes" id="UP000309133"/>
    </source>
</evidence>
<dbReference type="AlphaFoldDB" id="A0A4S4FSH2"/>
<dbReference type="OrthoDB" id="3191171at2"/>
<feature type="domain" description="HTH merR-type" evidence="2">
    <location>
        <begin position="16"/>
        <end position="74"/>
    </location>
</feature>
<dbReference type="InterPro" id="IPR009061">
    <property type="entry name" value="DNA-bd_dom_put_sf"/>
</dbReference>
<accession>A0A4S4FSH2</accession>
<protein>
    <submittedName>
        <fullName evidence="3">MerR family transcriptional regulator</fullName>
    </submittedName>
</protein>
<name>A0A4S4FSH2_9MICO</name>
<dbReference type="InterPro" id="IPR000551">
    <property type="entry name" value="MerR-type_HTH_dom"/>
</dbReference>
<dbReference type="SMART" id="SM00422">
    <property type="entry name" value="HTH_MERR"/>
    <property type="match status" value="1"/>
</dbReference>
<keyword evidence="1" id="KW-0238">DNA-binding</keyword>
<organism evidence="3 4">
    <name type="scientific">Naasia lichenicola</name>
    <dbReference type="NCBI Taxonomy" id="2565933"/>
    <lineage>
        <taxon>Bacteria</taxon>
        <taxon>Bacillati</taxon>
        <taxon>Actinomycetota</taxon>
        <taxon>Actinomycetes</taxon>
        <taxon>Micrococcales</taxon>
        <taxon>Microbacteriaceae</taxon>
        <taxon>Naasia</taxon>
    </lineage>
</organism>
<gene>
    <name evidence="3" type="ORF">E6C64_03865</name>
</gene>
<dbReference type="GO" id="GO:0003677">
    <property type="term" value="F:DNA binding"/>
    <property type="evidence" value="ECO:0007669"/>
    <property type="project" value="UniProtKB-KW"/>
</dbReference>
<proteinExistence type="predicted"/>
<comment type="caution">
    <text evidence="3">The sequence shown here is derived from an EMBL/GenBank/DDBJ whole genome shotgun (WGS) entry which is preliminary data.</text>
</comment>
<dbReference type="PANTHER" id="PTHR30204:SF89">
    <property type="entry name" value="HTH MERR-TYPE DOMAIN-CONTAINING PROTEIN"/>
    <property type="match status" value="1"/>
</dbReference>
<evidence type="ECO:0000256" key="1">
    <source>
        <dbReference type="ARBA" id="ARBA00023125"/>
    </source>
</evidence>
<dbReference type="Proteomes" id="UP000309133">
    <property type="component" value="Unassembled WGS sequence"/>
</dbReference>
<dbReference type="PROSITE" id="PS50937">
    <property type="entry name" value="HTH_MERR_2"/>
    <property type="match status" value="1"/>
</dbReference>
<dbReference type="CDD" id="cd00592">
    <property type="entry name" value="HTH_MerR-like"/>
    <property type="match status" value="1"/>
</dbReference>
<reference evidence="3 4" key="1">
    <citation type="submission" date="2019-04" db="EMBL/GenBank/DDBJ databases">
        <authorList>
            <person name="Jiang L."/>
        </authorList>
    </citation>
    <scope>NUCLEOTIDE SEQUENCE [LARGE SCALE GENOMIC DNA]</scope>
    <source>
        <strain evidence="3 4">YIM 131853</strain>
    </source>
</reference>
<dbReference type="GO" id="GO:0003700">
    <property type="term" value="F:DNA-binding transcription factor activity"/>
    <property type="evidence" value="ECO:0007669"/>
    <property type="project" value="InterPro"/>
</dbReference>
<dbReference type="RefSeq" id="WP_136426414.1">
    <property type="nucleotide sequence ID" value="NZ_SSSM01000001.1"/>
</dbReference>
<dbReference type="Pfam" id="PF13411">
    <property type="entry name" value="MerR_1"/>
    <property type="match status" value="1"/>
</dbReference>
<sequence>MGIGQVLARLKPEFPDLSPSKLRFLEEQRLVFPARTESGYRKFSPRDIDRLRLILTMQRDHYLPLKIIRTQLAELDAGREPTMPTTTAGPSMLSGERRYLREELLREAGANSWQLDEAISASLIAAGDTFSDDALGVLRALVELGDVGIEPRHLRGFRASAEREVALLETAVLPIIKRRDSSSRARGAELALELAAQLDVVRASLIRSALERIGG</sequence>
<dbReference type="EMBL" id="SSSM01000001">
    <property type="protein sequence ID" value="THG33633.1"/>
    <property type="molecule type" value="Genomic_DNA"/>
</dbReference>
<dbReference type="InterPro" id="IPR047057">
    <property type="entry name" value="MerR_fam"/>
</dbReference>
<dbReference type="SUPFAM" id="SSF46955">
    <property type="entry name" value="Putative DNA-binding domain"/>
    <property type="match status" value="1"/>
</dbReference>
<evidence type="ECO:0000259" key="2">
    <source>
        <dbReference type="PROSITE" id="PS50937"/>
    </source>
</evidence>
<evidence type="ECO:0000313" key="3">
    <source>
        <dbReference type="EMBL" id="THG33633.1"/>
    </source>
</evidence>
<keyword evidence="4" id="KW-1185">Reference proteome</keyword>
<dbReference type="PANTHER" id="PTHR30204">
    <property type="entry name" value="REDOX-CYCLING DRUG-SENSING TRANSCRIPTIONAL ACTIVATOR SOXR"/>
    <property type="match status" value="1"/>
</dbReference>